<evidence type="ECO:0000313" key="2">
    <source>
        <dbReference type="EMBL" id="QJR15445.1"/>
    </source>
</evidence>
<gene>
    <name evidence="2" type="ORF">DSM104440_02266</name>
</gene>
<dbReference type="AlphaFoldDB" id="A0A6M4H8F6"/>
<accession>A0A6M4H8F6</accession>
<reference evidence="2 3" key="1">
    <citation type="submission" date="2020-04" db="EMBL/GenBank/DDBJ databases">
        <title>Usitatibacter rugosus gen. nov., sp. nov. and Usitatibacter palustris sp. nov., novel members of Usitatibacteraceae fam. nov. within the order Nitrosomonadales isolated from soil.</title>
        <authorList>
            <person name="Huber K.J."/>
            <person name="Neumann-Schaal M."/>
            <person name="Geppert A."/>
            <person name="Luckner M."/>
            <person name="Wanner G."/>
            <person name="Overmann J."/>
        </authorList>
    </citation>
    <scope>NUCLEOTIDE SEQUENCE [LARGE SCALE GENOMIC DNA]</scope>
    <source>
        <strain evidence="2 3">Swamp67</strain>
    </source>
</reference>
<organism evidence="2 3">
    <name type="scientific">Usitatibacter palustris</name>
    <dbReference type="NCBI Taxonomy" id="2732487"/>
    <lineage>
        <taxon>Bacteria</taxon>
        <taxon>Pseudomonadati</taxon>
        <taxon>Pseudomonadota</taxon>
        <taxon>Betaproteobacteria</taxon>
        <taxon>Nitrosomonadales</taxon>
        <taxon>Usitatibacteraceae</taxon>
        <taxon>Usitatibacter</taxon>
    </lineage>
</organism>
<protein>
    <recommendedName>
        <fullName evidence="1">N-acetyltransferase domain-containing protein</fullName>
    </recommendedName>
</protein>
<dbReference type="RefSeq" id="WP_171162721.1">
    <property type="nucleotide sequence ID" value="NZ_CP053073.1"/>
</dbReference>
<dbReference type="Proteomes" id="UP000503096">
    <property type="component" value="Chromosome"/>
</dbReference>
<evidence type="ECO:0000313" key="3">
    <source>
        <dbReference type="Proteomes" id="UP000503096"/>
    </source>
</evidence>
<proteinExistence type="predicted"/>
<sequence>MARVTPPTHHLDASDRPALRRHFLALGHDDRRLRFGSALQDGAILDYIDRIDFERDEVFGVRDDELELLGVVHVAFATGSAELGLSVTQGQRGKGIGGALFERAIVRLRNLGVESVFVHCLAENQAMLHLAKKNGMRVAYEGSETAAHQQLAPATPATLLTEWAFDQHADAVQAVRENKLLARRFFMLFK</sequence>
<dbReference type="PROSITE" id="PS51186">
    <property type="entry name" value="GNAT"/>
    <property type="match status" value="1"/>
</dbReference>
<feature type="domain" description="N-acetyltransferase" evidence="1">
    <location>
        <begin position="21"/>
        <end position="162"/>
    </location>
</feature>
<evidence type="ECO:0000259" key="1">
    <source>
        <dbReference type="PROSITE" id="PS51186"/>
    </source>
</evidence>
<dbReference type="InParanoid" id="A0A6M4H8F6"/>
<dbReference type="Gene3D" id="3.40.630.30">
    <property type="match status" value="1"/>
</dbReference>
<dbReference type="SUPFAM" id="SSF55729">
    <property type="entry name" value="Acyl-CoA N-acyltransferases (Nat)"/>
    <property type="match status" value="1"/>
</dbReference>
<dbReference type="InterPro" id="IPR016181">
    <property type="entry name" value="Acyl_CoA_acyltransferase"/>
</dbReference>
<dbReference type="InterPro" id="IPR000182">
    <property type="entry name" value="GNAT_dom"/>
</dbReference>
<keyword evidence="3" id="KW-1185">Reference proteome</keyword>
<dbReference type="Pfam" id="PF00583">
    <property type="entry name" value="Acetyltransf_1"/>
    <property type="match status" value="1"/>
</dbReference>
<dbReference type="KEGG" id="upl:DSM104440_02266"/>
<dbReference type="GO" id="GO:0016747">
    <property type="term" value="F:acyltransferase activity, transferring groups other than amino-acyl groups"/>
    <property type="evidence" value="ECO:0007669"/>
    <property type="project" value="InterPro"/>
</dbReference>
<dbReference type="EMBL" id="CP053073">
    <property type="protein sequence ID" value="QJR15445.1"/>
    <property type="molecule type" value="Genomic_DNA"/>
</dbReference>
<name>A0A6M4H8F6_9PROT</name>
<dbReference type="CDD" id="cd04301">
    <property type="entry name" value="NAT_SF"/>
    <property type="match status" value="1"/>
</dbReference>